<dbReference type="PANTHER" id="PTHR31319:SF39">
    <property type="entry name" value="ZINC FINGER PROTEIN CONSTANS-LIKE 1"/>
    <property type="match status" value="1"/>
</dbReference>
<dbReference type="GO" id="GO:2000028">
    <property type="term" value="P:regulation of photoperiodism, flowering"/>
    <property type="evidence" value="ECO:0007669"/>
    <property type="project" value="TreeGrafter"/>
</dbReference>
<evidence type="ECO:0000313" key="11">
    <source>
        <dbReference type="EMBL" id="THU62315.1"/>
    </source>
</evidence>
<accession>A0A4S8JKG8</accession>
<keyword evidence="6 8" id="KW-0539">Nucleus</keyword>
<keyword evidence="5" id="KW-0862">Zinc</keyword>
<dbReference type="PANTHER" id="PTHR31319">
    <property type="entry name" value="ZINC FINGER PROTEIN CONSTANS-LIKE 4"/>
    <property type="match status" value="1"/>
</dbReference>
<dbReference type="CDD" id="cd19821">
    <property type="entry name" value="Bbox1_BBX-like"/>
    <property type="match status" value="1"/>
</dbReference>
<dbReference type="EMBL" id="PYDT01000004">
    <property type="protein sequence ID" value="THU62315.1"/>
    <property type="molecule type" value="Genomic_DNA"/>
</dbReference>
<dbReference type="Pfam" id="PF06203">
    <property type="entry name" value="CCT"/>
    <property type="match status" value="1"/>
</dbReference>
<feature type="domain" description="CCT" evidence="10">
    <location>
        <begin position="232"/>
        <end position="274"/>
    </location>
</feature>
<evidence type="ECO:0000256" key="5">
    <source>
        <dbReference type="ARBA" id="ARBA00022833"/>
    </source>
</evidence>
<keyword evidence="12" id="KW-1185">Reference proteome</keyword>
<evidence type="ECO:0008006" key="13">
    <source>
        <dbReference type="Google" id="ProtNLM"/>
    </source>
</evidence>
<dbReference type="GO" id="GO:0003700">
    <property type="term" value="F:DNA-binding transcription factor activity"/>
    <property type="evidence" value="ECO:0007669"/>
    <property type="project" value="TreeGrafter"/>
</dbReference>
<evidence type="ECO:0000256" key="6">
    <source>
        <dbReference type="ARBA" id="ARBA00023242"/>
    </source>
</evidence>
<evidence type="ECO:0000259" key="9">
    <source>
        <dbReference type="PROSITE" id="PS50119"/>
    </source>
</evidence>
<proteinExistence type="inferred from homology"/>
<dbReference type="Pfam" id="PF00643">
    <property type="entry name" value="zf-B_box"/>
    <property type="match status" value="1"/>
</dbReference>
<gene>
    <name evidence="11" type="ORF">C4D60_Mb01t03840</name>
</gene>
<dbReference type="GO" id="GO:0005634">
    <property type="term" value="C:nucleus"/>
    <property type="evidence" value="ECO:0007669"/>
    <property type="project" value="UniProtKB-SubCell"/>
</dbReference>
<dbReference type="InterPro" id="IPR045281">
    <property type="entry name" value="CONSTANS-like"/>
</dbReference>
<dbReference type="GO" id="GO:0008270">
    <property type="term" value="F:zinc ion binding"/>
    <property type="evidence" value="ECO:0007669"/>
    <property type="project" value="UniProtKB-KW"/>
</dbReference>
<evidence type="ECO:0000256" key="7">
    <source>
        <dbReference type="PROSITE-ProRule" id="PRU00024"/>
    </source>
</evidence>
<dbReference type="Proteomes" id="UP000317650">
    <property type="component" value="Chromosome 1"/>
</dbReference>
<comment type="similarity">
    <text evidence="2">Belongs to the CONSTANS family.</text>
</comment>
<reference evidence="11 12" key="1">
    <citation type="journal article" date="2019" name="Nat. Plants">
        <title>Genome sequencing of Musa balbisiana reveals subgenome evolution and function divergence in polyploid bananas.</title>
        <authorList>
            <person name="Yao X."/>
        </authorList>
    </citation>
    <scope>NUCLEOTIDE SEQUENCE [LARGE SCALE GENOMIC DNA]</scope>
    <source>
        <strain evidence="12">cv. DH-PKW</strain>
        <tissue evidence="11">Leaves</tissue>
    </source>
</reference>
<evidence type="ECO:0000259" key="10">
    <source>
        <dbReference type="PROSITE" id="PS51017"/>
    </source>
</evidence>
<evidence type="ECO:0000256" key="1">
    <source>
        <dbReference type="ARBA" id="ARBA00004123"/>
    </source>
</evidence>
<protein>
    <recommendedName>
        <fullName evidence="13">CCT domain-containing protein</fullName>
    </recommendedName>
</protein>
<dbReference type="SMART" id="SM00336">
    <property type="entry name" value="BBOX"/>
    <property type="match status" value="1"/>
</dbReference>
<keyword evidence="4 7" id="KW-0863">Zinc-finger</keyword>
<sequence length="302" mass="33001">MLKVEETSGWAAPRACESCRSAPCTVYCRADAAALCAACDASIHSANLLARRHHRVPLLPDLAGGGLVVRPGLSAAYHVGVPAGAGEKDGDEEAAAWLLFGAVKGSSEGAGGLSFGEEADEFLDLVEYDSSENECGSDQQQLLQETQQFSHGKSEERDHLVPNEQHRHSLQMEFDASNGFNYSSSLSHRVSLSSMDASVVPDTSIGAPKGTMDLFSGHHPLQVQPQLNLMDREARVLRYREKRKTRRFEKTIRYASRKAYAETRPRIKGRFAKKSDVELEVDQMFSTAAVLANSRFGVVPSF</sequence>
<dbReference type="InterPro" id="IPR010402">
    <property type="entry name" value="CCT_domain"/>
</dbReference>
<evidence type="ECO:0000256" key="3">
    <source>
        <dbReference type="ARBA" id="ARBA00022723"/>
    </source>
</evidence>
<dbReference type="InterPro" id="IPR000315">
    <property type="entry name" value="Znf_B-box"/>
</dbReference>
<dbReference type="PROSITE" id="PS51017">
    <property type="entry name" value="CCT"/>
    <property type="match status" value="1"/>
</dbReference>
<comment type="caution">
    <text evidence="11">The sequence shown here is derived from an EMBL/GenBank/DDBJ whole genome shotgun (WGS) entry which is preliminary data.</text>
</comment>
<evidence type="ECO:0000313" key="12">
    <source>
        <dbReference type="Proteomes" id="UP000317650"/>
    </source>
</evidence>
<comment type="subcellular location">
    <subcellularLocation>
        <location evidence="1 8">Nucleus</location>
    </subcellularLocation>
</comment>
<dbReference type="InterPro" id="IPR049808">
    <property type="entry name" value="CONSTANS-like_Bbox1"/>
</dbReference>
<dbReference type="PROSITE" id="PS50119">
    <property type="entry name" value="ZF_BBOX"/>
    <property type="match status" value="1"/>
</dbReference>
<evidence type="ECO:0000256" key="2">
    <source>
        <dbReference type="ARBA" id="ARBA00010024"/>
    </source>
</evidence>
<dbReference type="AlphaFoldDB" id="A0A4S8JKG8"/>
<evidence type="ECO:0000256" key="4">
    <source>
        <dbReference type="ARBA" id="ARBA00022771"/>
    </source>
</evidence>
<dbReference type="GO" id="GO:0009909">
    <property type="term" value="P:regulation of flower development"/>
    <property type="evidence" value="ECO:0007669"/>
    <property type="project" value="InterPro"/>
</dbReference>
<dbReference type="STRING" id="52838.A0A4S8JKG8"/>
<organism evidence="11 12">
    <name type="scientific">Musa balbisiana</name>
    <name type="common">Banana</name>
    <dbReference type="NCBI Taxonomy" id="52838"/>
    <lineage>
        <taxon>Eukaryota</taxon>
        <taxon>Viridiplantae</taxon>
        <taxon>Streptophyta</taxon>
        <taxon>Embryophyta</taxon>
        <taxon>Tracheophyta</taxon>
        <taxon>Spermatophyta</taxon>
        <taxon>Magnoliopsida</taxon>
        <taxon>Liliopsida</taxon>
        <taxon>Zingiberales</taxon>
        <taxon>Musaceae</taxon>
        <taxon>Musa</taxon>
    </lineage>
</organism>
<keyword evidence="3" id="KW-0479">Metal-binding</keyword>
<feature type="domain" description="B box-type" evidence="9">
    <location>
        <begin position="11"/>
        <end position="58"/>
    </location>
</feature>
<evidence type="ECO:0000256" key="8">
    <source>
        <dbReference type="PROSITE-ProRule" id="PRU00357"/>
    </source>
</evidence>
<name>A0A4S8JKG8_MUSBA</name>